<organism evidence="4 5">
    <name type="scientific">Tritrichomonas foetus</name>
    <dbReference type="NCBI Taxonomy" id="1144522"/>
    <lineage>
        <taxon>Eukaryota</taxon>
        <taxon>Metamonada</taxon>
        <taxon>Parabasalia</taxon>
        <taxon>Tritrichomonadida</taxon>
        <taxon>Tritrichomonadidae</taxon>
        <taxon>Tritrichomonas</taxon>
    </lineage>
</organism>
<evidence type="ECO:0000313" key="4">
    <source>
        <dbReference type="EMBL" id="OHT00872.1"/>
    </source>
</evidence>
<dbReference type="AlphaFoldDB" id="A0A1J4JR26"/>
<sequence length="1054" mass="119377">MNQKVDERANSRSIENKPMNEMEIDVALKEILDSKQRATLISNILYSIEESLDSNEIQFDQLDIQSIASSLHQIYCMQSHDIRASVLCVCLMLELISPVSITEEYGFDFLVANSIDLKSKEHYTKTDPEKEYAFKYVKVLLSHEYLPNSIIRSLISLNNNPDPELKQYKQICIRCLLEASLFCDDLNILPDIITVFFNELIENGSTIIAPLLAYAVENHLPIIQERTLSPLLIPLSNFSLFLSKSRDDANSLLTVNANGNMDAVHHVEQIMSNFHTHSEAAIQSLIMFMRTWPGLLYFGIKCGAINEMMSCINNKSEIIVRILKELIQLSGRTQSVTDAYSGLFLALLLKLDLIDKLNACSKSSSIVSDFVNKLLPFTSHSITTPIITSKNLPNNILFDVAQEITHKHHFSSINSIQLGNDLKNADWTAISILLNVVLPYNEDEATSSSAQNFYKVLFNFFSSDFLTLTPGKRAPMIEPLSSLINLLLNRDWGIKIIEQHRCFKRCCKEVISLLLANSPTSIDPSSSRWCILRCIMQMMTHNNGVELIKKLEISTELMKLGTIISDPKLAAALLDEMSFWPLLKMSGPVFYMFLSSMNKGVYRVAIAHLRKVIYSTPEFSSSCLEQLLIPHIKEIRRDRSKLLVSLHLLGEIIATDERALLMVAQNVDFHPVLLENSHFIFSLVTSREETANKYKERNINYPIDQEIAWWMEKGNMKYVEVFDKAIAATFAGKLDVVLTNEPSIFNINGFAPPPPHLFSQLSRTSIGVVKLKNHIPDLISQLESGNNKIIRAAMFALAHFSSTPTTRPIIESFGVVQKMINIAIDSPSYVVKGTLLSALTLFSPSRYLSAVLQEYNWHQFRFGFTNCLIPRDPTSLFKPVEKAQQIIPTLPNPPNNDELVGLIKKLINAEIAPAAKNRINEIFTSQKNLDWNLAKWINQMISHYSFSHEYRVYLLSLISNIPLMPKSESNHDGRIKAIVQAKFFLIDNNKGTLHAFHKIQIPTKSRSQLKGLRPIFTEVFVSDEEFKEATGITKEEFYALNDEQKTAIRQALSS</sequence>
<dbReference type="InterPro" id="IPR011989">
    <property type="entry name" value="ARM-like"/>
</dbReference>
<dbReference type="VEuPathDB" id="TrichDB:TRFO_32344"/>
<comment type="caution">
    <text evidence="4">The sequence shown here is derived from an EMBL/GenBank/DDBJ whole genome shotgun (WGS) entry which is preliminary data.</text>
</comment>
<dbReference type="InterPro" id="IPR029452">
    <property type="entry name" value="RICTOR_V"/>
</dbReference>
<dbReference type="GO" id="GO:0031932">
    <property type="term" value="C:TORC2 complex"/>
    <property type="evidence" value="ECO:0007669"/>
    <property type="project" value="InterPro"/>
</dbReference>
<accession>A0A1J4JR26</accession>
<dbReference type="Gene3D" id="1.25.10.10">
    <property type="entry name" value="Leucine-rich Repeat Variant"/>
    <property type="match status" value="1"/>
</dbReference>
<comment type="similarity">
    <text evidence="1">Belongs to the RICTOR family.</text>
</comment>
<dbReference type="Pfam" id="PF14668">
    <property type="entry name" value="RICTOR_V"/>
    <property type="match status" value="1"/>
</dbReference>
<dbReference type="GO" id="GO:0038203">
    <property type="term" value="P:TORC2 signaling"/>
    <property type="evidence" value="ECO:0007669"/>
    <property type="project" value="TreeGrafter"/>
</dbReference>
<dbReference type="EMBL" id="MLAK01000935">
    <property type="protein sequence ID" value="OHT00872.1"/>
    <property type="molecule type" value="Genomic_DNA"/>
</dbReference>
<gene>
    <name evidence="4" type="ORF">TRFO_32344</name>
</gene>
<reference evidence="4" key="1">
    <citation type="submission" date="2016-10" db="EMBL/GenBank/DDBJ databases">
        <authorList>
            <person name="Benchimol M."/>
            <person name="Almeida L.G."/>
            <person name="Vasconcelos A.T."/>
            <person name="Perreira-Neves A."/>
            <person name="Rosa I.A."/>
            <person name="Tasca T."/>
            <person name="Bogo M.R."/>
            <person name="de Souza W."/>
        </authorList>
    </citation>
    <scope>NUCLEOTIDE SEQUENCE [LARGE SCALE GENOMIC DNA]</scope>
    <source>
        <strain evidence="4">K</strain>
    </source>
</reference>
<proteinExistence type="inferred from homology"/>
<dbReference type="OrthoDB" id="271111at2759"/>
<evidence type="ECO:0000313" key="5">
    <source>
        <dbReference type="Proteomes" id="UP000179807"/>
    </source>
</evidence>
<dbReference type="GeneID" id="94843144"/>
<dbReference type="PANTHER" id="PTHR13298:SF11">
    <property type="entry name" value="RAPAMYCIN-INSENSITIVE COMPANION OF MTOR"/>
    <property type="match status" value="1"/>
</dbReference>
<feature type="domain" description="Rapamycin-insensitive companion of mTOR N-terminal" evidence="2">
    <location>
        <begin position="39"/>
        <end position="376"/>
    </location>
</feature>
<evidence type="ECO:0000259" key="3">
    <source>
        <dbReference type="SMART" id="SM01310"/>
    </source>
</evidence>
<dbReference type="InterPro" id="IPR028268">
    <property type="entry name" value="Pianissimo_fam"/>
</dbReference>
<dbReference type="InterPro" id="IPR016024">
    <property type="entry name" value="ARM-type_fold"/>
</dbReference>
<dbReference type="Proteomes" id="UP000179807">
    <property type="component" value="Unassembled WGS sequence"/>
</dbReference>
<dbReference type="SUPFAM" id="SSF48371">
    <property type="entry name" value="ARM repeat"/>
    <property type="match status" value="1"/>
</dbReference>
<name>A0A1J4JR26_9EUKA</name>
<keyword evidence="5" id="KW-1185">Reference proteome</keyword>
<dbReference type="PANTHER" id="PTHR13298">
    <property type="entry name" value="CYTOSOLIC REGULATOR PIANISSIMO"/>
    <property type="match status" value="1"/>
</dbReference>
<feature type="domain" description="Rapamycin-insensitive companion of mTOR" evidence="3">
    <location>
        <begin position="787"/>
        <end position="859"/>
    </location>
</feature>
<dbReference type="SMART" id="SM01303">
    <property type="entry name" value="RasGEF_N_2"/>
    <property type="match status" value="1"/>
</dbReference>
<dbReference type="SMART" id="SM01308">
    <property type="entry name" value="RICTOR_N"/>
    <property type="match status" value="1"/>
</dbReference>
<dbReference type="InterPro" id="IPR028267">
    <property type="entry name" value="Pianissimo_N"/>
</dbReference>
<evidence type="ECO:0000259" key="2">
    <source>
        <dbReference type="SMART" id="SM01308"/>
    </source>
</evidence>
<protein>
    <submittedName>
        <fullName evidence="4">Uncharacterized protein</fullName>
    </submittedName>
</protein>
<evidence type="ECO:0000256" key="1">
    <source>
        <dbReference type="ARBA" id="ARBA00008878"/>
    </source>
</evidence>
<dbReference type="RefSeq" id="XP_068354008.1">
    <property type="nucleotide sequence ID" value="XM_068508440.1"/>
</dbReference>
<dbReference type="SMART" id="SM01310">
    <property type="entry name" value="RICTOR_V"/>
    <property type="match status" value="1"/>
</dbReference>